<dbReference type="Gene3D" id="3.20.20.140">
    <property type="entry name" value="Metal-dependent hydrolases"/>
    <property type="match status" value="1"/>
</dbReference>
<dbReference type="AlphaFoldDB" id="A0A7S4RRJ5"/>
<organism evidence="4">
    <name type="scientific">Alexandrium monilatum</name>
    <dbReference type="NCBI Taxonomy" id="311494"/>
    <lineage>
        <taxon>Eukaryota</taxon>
        <taxon>Sar</taxon>
        <taxon>Alveolata</taxon>
        <taxon>Dinophyceae</taxon>
        <taxon>Gonyaulacales</taxon>
        <taxon>Pyrocystaceae</taxon>
        <taxon>Alexandrium</taxon>
    </lineage>
</organism>
<comment type="similarity">
    <text evidence="1">Belongs to the metallo-dependent hydrolases superfamily.</text>
</comment>
<dbReference type="InterPro" id="IPR006680">
    <property type="entry name" value="Amidohydro-rel"/>
</dbReference>
<gene>
    <name evidence="4" type="ORF">AMON00008_LOCUS39500</name>
</gene>
<feature type="transmembrane region" description="Helical" evidence="2">
    <location>
        <begin position="30"/>
        <end position="47"/>
    </location>
</feature>
<reference evidence="4" key="1">
    <citation type="submission" date="2021-01" db="EMBL/GenBank/DDBJ databases">
        <authorList>
            <person name="Corre E."/>
            <person name="Pelletier E."/>
            <person name="Niang G."/>
            <person name="Scheremetjew M."/>
            <person name="Finn R."/>
            <person name="Kale V."/>
            <person name="Holt S."/>
            <person name="Cochrane G."/>
            <person name="Meng A."/>
            <person name="Brown T."/>
            <person name="Cohen L."/>
        </authorList>
    </citation>
    <scope>NUCLEOTIDE SEQUENCE</scope>
    <source>
        <strain evidence="4">CCMP3105</strain>
    </source>
</reference>
<dbReference type="Pfam" id="PF04909">
    <property type="entry name" value="Amidohydro_2"/>
    <property type="match status" value="1"/>
</dbReference>
<dbReference type="PANTHER" id="PTHR43569">
    <property type="entry name" value="AMIDOHYDROLASE"/>
    <property type="match status" value="1"/>
</dbReference>
<keyword evidence="2" id="KW-1133">Transmembrane helix</keyword>
<evidence type="ECO:0000256" key="2">
    <source>
        <dbReference type="SAM" id="Phobius"/>
    </source>
</evidence>
<dbReference type="InterPro" id="IPR052350">
    <property type="entry name" value="Metallo-dep_Lactonases"/>
</dbReference>
<feature type="domain" description="Amidohydrolase-related" evidence="3">
    <location>
        <begin position="158"/>
        <end position="488"/>
    </location>
</feature>
<accession>A0A7S4RRJ5</accession>
<dbReference type="GO" id="GO:0016787">
    <property type="term" value="F:hydrolase activity"/>
    <property type="evidence" value="ECO:0007669"/>
    <property type="project" value="InterPro"/>
</dbReference>
<dbReference type="SUPFAM" id="SSF51556">
    <property type="entry name" value="Metallo-dependent hydrolases"/>
    <property type="match status" value="1"/>
</dbReference>
<evidence type="ECO:0000259" key="3">
    <source>
        <dbReference type="Pfam" id="PF04909"/>
    </source>
</evidence>
<keyword evidence="2" id="KW-0812">Transmembrane</keyword>
<dbReference type="InterPro" id="IPR032466">
    <property type="entry name" value="Metal_Hydrolase"/>
</dbReference>
<protein>
    <recommendedName>
        <fullName evidence="3">Amidohydrolase-related domain-containing protein</fullName>
    </recommendedName>
</protein>
<evidence type="ECO:0000313" key="4">
    <source>
        <dbReference type="EMBL" id="CAE4622956.1"/>
    </source>
</evidence>
<proteinExistence type="inferred from homology"/>
<dbReference type="EMBL" id="HBNR01056150">
    <property type="protein sequence ID" value="CAE4622956.1"/>
    <property type="molecule type" value="Transcribed_RNA"/>
</dbReference>
<evidence type="ECO:0000256" key="1">
    <source>
        <dbReference type="ARBA" id="ARBA00038310"/>
    </source>
</evidence>
<name>A0A7S4RRJ5_9DINO</name>
<sequence length="510" mass="55755">MDRAAASVSAASGALALFLAVRGARGRQVWPALAAGAVSGIAAVAALRKRRPSRKAILQRDGESDILLTTAGVREWSKDPAYTLAGSPKPGEPLTVPEMQAFVGFFGSIELPQQYGLLAKKGLPLVNLALGDYELDAGLDEWCGRAPEEPAEPMWPVVDPHHHFFDKKMEHGDPLLPCMVHTFGKRCPIMLAWPYEQLAQEMKGNNVVATVFIESGFRYEEGFGAMQDNPLAPLEETKAVQQIADRSKAPMGIVAKVDLSQGREVVEKALKAHREAGRNLVGVRHTLAWLKDLPFVQAGLLGQPEAVSRSDKFREGMEVLAEEGLPCDTWLFSTNLPELTELARACPRTQIVCAHIGIPIGQPLVGFSREASLPEWKKSMEELATCENVVVKLDGLSMPVCGFDFHLREAPPSSAEMAAAYAPYYKHCMACFGPRRCFFSGNFPADKASGSFTTHWNAFKLLAKQLIPGDEADQRALFYDNAVRIYGLYREPFNLPSTSAEAEAGKLPSY</sequence>
<dbReference type="PANTHER" id="PTHR43569:SF1">
    <property type="entry name" value="BLL3371 PROTEIN"/>
    <property type="match status" value="1"/>
</dbReference>
<keyword evidence="2" id="KW-0472">Membrane</keyword>